<feature type="domain" description="Glycosyltransferase 2-like" evidence="1">
    <location>
        <begin position="9"/>
        <end position="122"/>
    </location>
</feature>
<dbReference type="EMBL" id="DRBS01000217">
    <property type="protein sequence ID" value="HDD44327.1"/>
    <property type="molecule type" value="Genomic_DNA"/>
</dbReference>
<dbReference type="Proteomes" id="UP000886289">
    <property type="component" value="Unassembled WGS sequence"/>
</dbReference>
<evidence type="ECO:0000259" key="1">
    <source>
        <dbReference type="Pfam" id="PF00535"/>
    </source>
</evidence>
<dbReference type="PANTHER" id="PTHR22916:SF3">
    <property type="entry name" value="UDP-GLCNAC:BETAGAL BETA-1,3-N-ACETYLGLUCOSAMINYLTRANSFERASE-LIKE PROTEIN 1"/>
    <property type="match status" value="1"/>
</dbReference>
<name>A0A7C0Y2N9_DESA2</name>
<organism evidence="2">
    <name type="scientific">Desulfofervidus auxilii</name>
    <dbReference type="NCBI Taxonomy" id="1621989"/>
    <lineage>
        <taxon>Bacteria</taxon>
        <taxon>Pseudomonadati</taxon>
        <taxon>Thermodesulfobacteriota</taxon>
        <taxon>Candidatus Desulfofervidia</taxon>
        <taxon>Candidatus Desulfofervidales</taxon>
        <taxon>Candidatus Desulfofervidaceae</taxon>
        <taxon>Candidatus Desulfofervidus</taxon>
    </lineage>
</organism>
<dbReference type="Pfam" id="PF00535">
    <property type="entry name" value="Glycos_transf_2"/>
    <property type="match status" value="1"/>
</dbReference>
<sequence>MPEKNPTVSVIIPTYNRAHLIGRAIKSVLNQTYHDFELIVVDDGSKDNTEEVVKRFKDERIRYTRHDKNKGGGAARNTGIKIARGKFIAFLDSDDQWLPQKLEKQIVMFEKKSEKIGVIYTGLFFVNNVYKKICLWIPQKEGNISKDIIFKNYVGSLSTVIIRRECFEKCGLFDESLPACQDWDIYIRLAKRCHFTFIKEPLVWYCTDNNRITTDLKARVEGHKKILGKYFQDIKKSRKVYSKYLFTIGNFFCHLGQMRKGRLEFLRAIWTYPLELKFYLYFCISFFNPKIYQKLAIYKKKSLNKIKINKNNINNFKFESELIMK</sequence>
<dbReference type="InterPro" id="IPR001173">
    <property type="entry name" value="Glyco_trans_2-like"/>
</dbReference>
<comment type="caution">
    <text evidence="2">The sequence shown here is derived from an EMBL/GenBank/DDBJ whole genome shotgun (WGS) entry which is preliminary data.</text>
</comment>
<reference evidence="2" key="1">
    <citation type="journal article" date="2020" name="mSystems">
        <title>Genome- and Community-Level Interaction Insights into Carbon Utilization and Element Cycling Functions of Hydrothermarchaeota in Hydrothermal Sediment.</title>
        <authorList>
            <person name="Zhou Z."/>
            <person name="Liu Y."/>
            <person name="Xu W."/>
            <person name="Pan J."/>
            <person name="Luo Z.H."/>
            <person name="Li M."/>
        </authorList>
    </citation>
    <scope>NUCLEOTIDE SEQUENCE [LARGE SCALE GENOMIC DNA]</scope>
    <source>
        <strain evidence="2">HyVt-233</strain>
    </source>
</reference>
<dbReference type="Gene3D" id="3.90.550.10">
    <property type="entry name" value="Spore Coat Polysaccharide Biosynthesis Protein SpsA, Chain A"/>
    <property type="match status" value="1"/>
</dbReference>
<accession>A0A7C0Y2N9</accession>
<proteinExistence type="predicted"/>
<dbReference type="InterPro" id="IPR029044">
    <property type="entry name" value="Nucleotide-diphossugar_trans"/>
</dbReference>
<protein>
    <submittedName>
        <fullName evidence="2">Glycosyltransferase family 2 protein</fullName>
    </submittedName>
</protein>
<evidence type="ECO:0000313" key="2">
    <source>
        <dbReference type="EMBL" id="HDD44327.1"/>
    </source>
</evidence>
<dbReference type="AlphaFoldDB" id="A0A7C0Y2N9"/>
<dbReference type="GO" id="GO:0016758">
    <property type="term" value="F:hexosyltransferase activity"/>
    <property type="evidence" value="ECO:0007669"/>
    <property type="project" value="UniProtKB-ARBA"/>
</dbReference>
<gene>
    <name evidence="2" type="ORF">ENG63_05655</name>
</gene>
<dbReference type="CDD" id="cd00761">
    <property type="entry name" value="Glyco_tranf_GTA_type"/>
    <property type="match status" value="1"/>
</dbReference>
<dbReference type="SUPFAM" id="SSF53448">
    <property type="entry name" value="Nucleotide-diphospho-sugar transferases"/>
    <property type="match status" value="1"/>
</dbReference>
<dbReference type="PANTHER" id="PTHR22916">
    <property type="entry name" value="GLYCOSYLTRANSFERASE"/>
    <property type="match status" value="1"/>
</dbReference>